<comment type="caution">
    <text evidence="3">The sequence shown here is derived from an EMBL/GenBank/DDBJ whole genome shotgun (WGS) entry which is preliminary data.</text>
</comment>
<dbReference type="PROSITE" id="PS00909">
    <property type="entry name" value="MR_MLE_2"/>
    <property type="match status" value="1"/>
</dbReference>
<dbReference type="SMART" id="SM00922">
    <property type="entry name" value="MR_MLE"/>
    <property type="match status" value="1"/>
</dbReference>
<dbReference type="InterPro" id="IPR029017">
    <property type="entry name" value="Enolase-like_N"/>
</dbReference>
<evidence type="ECO:0000313" key="4">
    <source>
        <dbReference type="Proteomes" id="UP000240357"/>
    </source>
</evidence>
<dbReference type="GO" id="GO:0046872">
    <property type="term" value="F:metal ion binding"/>
    <property type="evidence" value="ECO:0007669"/>
    <property type="project" value="UniProtKB-KW"/>
</dbReference>
<dbReference type="GO" id="GO:0009063">
    <property type="term" value="P:amino acid catabolic process"/>
    <property type="evidence" value="ECO:0007669"/>
    <property type="project" value="InterPro"/>
</dbReference>
<dbReference type="CDD" id="cd03320">
    <property type="entry name" value="OSBS"/>
    <property type="match status" value="1"/>
</dbReference>
<dbReference type="SFLD" id="SFLDS00001">
    <property type="entry name" value="Enolase"/>
    <property type="match status" value="1"/>
</dbReference>
<dbReference type="Pfam" id="PF13378">
    <property type="entry name" value="MR_MLE_C"/>
    <property type="match status" value="1"/>
</dbReference>
<dbReference type="InterPro" id="IPR018110">
    <property type="entry name" value="Mandel_Rmase/mucon_lact_enz_CS"/>
</dbReference>
<evidence type="ECO:0000313" key="3">
    <source>
        <dbReference type="EMBL" id="PSR52921.1"/>
    </source>
</evidence>
<dbReference type="Proteomes" id="UP000240357">
    <property type="component" value="Unassembled WGS sequence"/>
</dbReference>
<dbReference type="SUPFAM" id="SSF54826">
    <property type="entry name" value="Enolase N-terminal domain-like"/>
    <property type="match status" value="1"/>
</dbReference>
<dbReference type="EMBL" id="PYFT01000001">
    <property type="protein sequence ID" value="PSR52921.1"/>
    <property type="molecule type" value="Genomic_DNA"/>
</dbReference>
<accession>A0A2T2YBL8</accession>
<dbReference type="OrthoDB" id="9766759at2"/>
<dbReference type="InterPro" id="IPR036849">
    <property type="entry name" value="Enolase-like_C_sf"/>
</dbReference>
<dbReference type="SFLD" id="SFLDG00180">
    <property type="entry name" value="muconate_cycloisomerase"/>
    <property type="match status" value="1"/>
</dbReference>
<proteinExistence type="predicted"/>
<protein>
    <submittedName>
        <fullName evidence="3">O-succinylbenzoate synthase</fullName>
    </submittedName>
</protein>
<dbReference type="PANTHER" id="PTHR48073">
    <property type="entry name" value="O-SUCCINYLBENZOATE SYNTHASE-RELATED"/>
    <property type="match status" value="1"/>
</dbReference>
<name>A0A2T2YBL8_9BACT</name>
<sequence length="359" mass="40715">MPLHAAVQKKILLFKFDARTSRGAMQQHVVYYLKIWSDLEPEIIGVGECAPLPGLSPEYGPEYETWLYSWVNQFNDLHLQEDNLLLSELIQNFNLTYWPSVVFGLETALLDWQNQGQKRLFFNYFSNSEAGIPINGLIWMGDRAFMQHQIEKKLQEGYSCLKLKIGGLDFETELKLLRQIREVASSQNLTIRLDANGAFSPAEALQKLEQLAKYDIHSIEQPIKPKQTDATAHLSRQSPIPIALDEELIGLVESKEKLNVLSAIRPAYIILKPTLLGGFAATQKWINLAETQGIEWWITSALESNIGLNAISQFTAEFDLKREQGLGTGQLYENNIPSPLQIQMGKLYYDATVNWGKLS</sequence>
<dbReference type="PANTHER" id="PTHR48073:SF2">
    <property type="entry name" value="O-SUCCINYLBENZOATE SYNTHASE"/>
    <property type="match status" value="1"/>
</dbReference>
<keyword evidence="4" id="KW-1185">Reference proteome</keyword>
<dbReference type="SFLD" id="SFLDF00009">
    <property type="entry name" value="o-succinylbenzoate_synthase"/>
    <property type="match status" value="1"/>
</dbReference>
<keyword evidence="1" id="KW-0479">Metal-binding</keyword>
<dbReference type="Gene3D" id="3.20.20.120">
    <property type="entry name" value="Enolase-like C-terminal domain"/>
    <property type="match status" value="1"/>
</dbReference>
<dbReference type="InterPro" id="IPR029065">
    <property type="entry name" value="Enolase_C-like"/>
</dbReference>
<evidence type="ECO:0000259" key="2">
    <source>
        <dbReference type="SMART" id="SM00922"/>
    </source>
</evidence>
<gene>
    <name evidence="3" type="ORF">AHMF7605_04955</name>
</gene>
<dbReference type="SUPFAM" id="SSF51604">
    <property type="entry name" value="Enolase C-terminal domain-like"/>
    <property type="match status" value="1"/>
</dbReference>
<dbReference type="Gene3D" id="3.30.390.10">
    <property type="entry name" value="Enolase-like, N-terminal domain"/>
    <property type="match status" value="1"/>
</dbReference>
<evidence type="ECO:0000256" key="1">
    <source>
        <dbReference type="ARBA" id="ARBA00022723"/>
    </source>
</evidence>
<dbReference type="InterPro" id="IPR013342">
    <property type="entry name" value="Mandelate_racemase_C"/>
</dbReference>
<organism evidence="3 4">
    <name type="scientific">Adhaeribacter arboris</name>
    <dbReference type="NCBI Taxonomy" id="2072846"/>
    <lineage>
        <taxon>Bacteria</taxon>
        <taxon>Pseudomonadati</taxon>
        <taxon>Bacteroidota</taxon>
        <taxon>Cytophagia</taxon>
        <taxon>Cytophagales</taxon>
        <taxon>Hymenobacteraceae</taxon>
        <taxon>Adhaeribacter</taxon>
    </lineage>
</organism>
<dbReference type="RefSeq" id="WP_106927026.1">
    <property type="nucleotide sequence ID" value="NZ_PYFT01000001.1"/>
</dbReference>
<reference evidence="3 4" key="1">
    <citation type="submission" date="2018-03" db="EMBL/GenBank/DDBJ databases">
        <title>Adhaeribacter sp. HMF7605 Genome sequencing and assembly.</title>
        <authorList>
            <person name="Kang H."/>
            <person name="Kang J."/>
            <person name="Cha I."/>
            <person name="Kim H."/>
            <person name="Joh K."/>
        </authorList>
    </citation>
    <scope>NUCLEOTIDE SEQUENCE [LARGE SCALE GENOMIC DNA]</scope>
    <source>
        <strain evidence="3 4">HMF7605</strain>
    </source>
</reference>
<feature type="domain" description="Mandelate racemase/muconate lactonizing enzyme C-terminal" evidence="2">
    <location>
        <begin position="143"/>
        <end position="241"/>
    </location>
</feature>
<dbReference type="GO" id="GO:0016854">
    <property type="term" value="F:racemase and epimerase activity"/>
    <property type="evidence" value="ECO:0007669"/>
    <property type="project" value="UniProtKB-ARBA"/>
</dbReference>
<dbReference type="AlphaFoldDB" id="A0A2T2YBL8"/>